<proteinExistence type="predicted"/>
<comment type="caution">
    <text evidence="1">The sequence shown here is derived from an EMBL/GenBank/DDBJ whole genome shotgun (WGS) entry which is preliminary data.</text>
</comment>
<reference evidence="1" key="1">
    <citation type="journal article" date="2014" name="Front. Microbiol.">
        <title>High frequency of phylogenetically diverse reductive dehalogenase-homologous genes in deep subseafloor sedimentary metagenomes.</title>
        <authorList>
            <person name="Kawai M."/>
            <person name="Futagami T."/>
            <person name="Toyoda A."/>
            <person name="Takaki Y."/>
            <person name="Nishi S."/>
            <person name="Hori S."/>
            <person name="Arai W."/>
            <person name="Tsubouchi T."/>
            <person name="Morono Y."/>
            <person name="Uchiyama I."/>
            <person name="Ito T."/>
            <person name="Fujiyama A."/>
            <person name="Inagaki F."/>
            <person name="Takami H."/>
        </authorList>
    </citation>
    <scope>NUCLEOTIDE SEQUENCE</scope>
    <source>
        <strain evidence="1">Expedition CK06-06</strain>
    </source>
</reference>
<evidence type="ECO:0000313" key="1">
    <source>
        <dbReference type="EMBL" id="GAH43903.1"/>
    </source>
</evidence>
<accession>X1HF22</accession>
<feature type="non-terminal residue" evidence="1">
    <location>
        <position position="1"/>
    </location>
</feature>
<protein>
    <submittedName>
        <fullName evidence="1">Uncharacterized protein</fullName>
    </submittedName>
</protein>
<sequence length="174" mass="19898">IEMNRNRSLARTDASARKNFKDIAQLASSMADTLEKQRIARAAGQNLPKMFGKYMSDAEHYIRKNIGEFALSCTNCKEVLTTDGLPHWAISWPKDGEGESGYYKWSPEVLGCYNKGAFEMHVAAYILRTSPRAIMHTAQVRGEQLRECDLKDEEAKLRELLEHDVEEWTDAKRE</sequence>
<dbReference type="EMBL" id="BARU01005987">
    <property type="protein sequence ID" value="GAH43903.1"/>
    <property type="molecule type" value="Genomic_DNA"/>
</dbReference>
<dbReference type="AlphaFoldDB" id="X1HF22"/>
<gene>
    <name evidence="1" type="ORF">S03H2_11753</name>
</gene>
<organism evidence="1">
    <name type="scientific">marine sediment metagenome</name>
    <dbReference type="NCBI Taxonomy" id="412755"/>
    <lineage>
        <taxon>unclassified sequences</taxon>
        <taxon>metagenomes</taxon>
        <taxon>ecological metagenomes</taxon>
    </lineage>
</organism>
<name>X1HF22_9ZZZZ</name>